<sequence>MADNTPHEKDPARVAAGQHVAETLKAQDPQHFEKIGAMGGQAKAANIAHQEAHDRGVKAAETVKELYGPDAHKKIGAGETVKPAQ</sequence>
<accession>A0A3G4ZW12</accession>
<gene>
    <name evidence="1" type="ORF">Faunusvirus1_60</name>
</gene>
<proteinExistence type="predicted"/>
<protein>
    <submittedName>
        <fullName evidence="1">Uncharacterized protein</fullName>
    </submittedName>
</protein>
<reference evidence="1" key="1">
    <citation type="submission" date="2018-10" db="EMBL/GenBank/DDBJ databases">
        <title>Hidden diversity of soil giant viruses.</title>
        <authorList>
            <person name="Schulz F."/>
            <person name="Alteio L."/>
            <person name="Goudeau D."/>
            <person name="Ryan E.M."/>
            <person name="Malmstrom R.R."/>
            <person name="Blanchard J."/>
            <person name="Woyke T."/>
        </authorList>
    </citation>
    <scope>NUCLEOTIDE SEQUENCE</scope>
    <source>
        <strain evidence="1">FNV1</strain>
    </source>
</reference>
<name>A0A3G4ZW12_9VIRU</name>
<organism evidence="1">
    <name type="scientific">Faunusvirus sp</name>
    <dbReference type="NCBI Taxonomy" id="2487766"/>
    <lineage>
        <taxon>Viruses</taxon>
        <taxon>Varidnaviria</taxon>
        <taxon>Bamfordvirae</taxon>
        <taxon>Nucleocytoviricota</taxon>
        <taxon>Megaviricetes</taxon>
        <taxon>Imitervirales</taxon>
        <taxon>Mimiviridae</taxon>
    </lineage>
</organism>
<dbReference type="EMBL" id="MK072132">
    <property type="protein sequence ID" value="AYV79040.1"/>
    <property type="molecule type" value="Genomic_DNA"/>
</dbReference>
<evidence type="ECO:0000313" key="1">
    <source>
        <dbReference type="EMBL" id="AYV79040.1"/>
    </source>
</evidence>